<dbReference type="AlphaFoldDB" id="A0A0H1B960"/>
<dbReference type="EMBL" id="LDEV01002787">
    <property type="protein sequence ID" value="KLJ07633.1"/>
    <property type="molecule type" value="Genomic_DNA"/>
</dbReference>
<proteinExistence type="predicted"/>
<sequence>MRKSDVAVDGGPLQALGYMPEEITLVIEVDDQRRARRICRGRGDDLTEKLHRMVAAGFEVEGTRTGVEGDVIGVAEEVSIPMNVA</sequence>
<name>A0A0H1B960_9EURO</name>
<dbReference type="Proteomes" id="UP000053573">
    <property type="component" value="Unassembled WGS sequence"/>
</dbReference>
<evidence type="ECO:0000313" key="1">
    <source>
        <dbReference type="EMBL" id="KLJ07633.1"/>
    </source>
</evidence>
<gene>
    <name evidence="1" type="ORF">EMPG_16896</name>
</gene>
<protein>
    <submittedName>
        <fullName evidence="1">Uncharacterized protein</fullName>
    </submittedName>
</protein>
<organism evidence="1 2">
    <name type="scientific">Blastomyces silverae</name>
    <dbReference type="NCBI Taxonomy" id="2060906"/>
    <lineage>
        <taxon>Eukaryota</taxon>
        <taxon>Fungi</taxon>
        <taxon>Dikarya</taxon>
        <taxon>Ascomycota</taxon>
        <taxon>Pezizomycotina</taxon>
        <taxon>Eurotiomycetes</taxon>
        <taxon>Eurotiomycetidae</taxon>
        <taxon>Onygenales</taxon>
        <taxon>Ajellomycetaceae</taxon>
        <taxon>Blastomyces</taxon>
    </lineage>
</organism>
<keyword evidence="2" id="KW-1185">Reference proteome</keyword>
<evidence type="ECO:0000313" key="2">
    <source>
        <dbReference type="Proteomes" id="UP000053573"/>
    </source>
</evidence>
<reference evidence="2" key="1">
    <citation type="journal article" date="2015" name="PLoS Genet.">
        <title>The dynamic genome and transcriptome of the human fungal pathogen Blastomyces and close relative Emmonsia.</title>
        <authorList>
            <person name="Munoz J.F."/>
            <person name="Gauthier G.M."/>
            <person name="Desjardins C.A."/>
            <person name="Gallo J.E."/>
            <person name="Holder J."/>
            <person name="Sullivan T.D."/>
            <person name="Marty A.J."/>
            <person name="Carmen J.C."/>
            <person name="Chen Z."/>
            <person name="Ding L."/>
            <person name="Gujja S."/>
            <person name="Magrini V."/>
            <person name="Misas E."/>
            <person name="Mitreva M."/>
            <person name="Priest M."/>
            <person name="Saif S."/>
            <person name="Whiston E.A."/>
            <person name="Young S."/>
            <person name="Zeng Q."/>
            <person name="Goldman W.E."/>
            <person name="Mardis E.R."/>
            <person name="Taylor J.W."/>
            <person name="McEwen J.G."/>
            <person name="Clay O.K."/>
            <person name="Klein B.S."/>
            <person name="Cuomo C.A."/>
        </authorList>
    </citation>
    <scope>NUCLEOTIDE SEQUENCE [LARGE SCALE GENOMIC DNA]</scope>
    <source>
        <strain evidence="2">UAMH 139</strain>
    </source>
</reference>
<comment type="caution">
    <text evidence="1">The sequence shown here is derived from an EMBL/GenBank/DDBJ whole genome shotgun (WGS) entry which is preliminary data.</text>
</comment>
<accession>A0A0H1B960</accession>